<dbReference type="PANTHER" id="PTHR20208">
    <property type="entry name" value="STRUCTURE-SPECIFIC ENDONUCLEASE SUBUNIT SLX1"/>
    <property type="match status" value="1"/>
</dbReference>
<reference evidence="3" key="1">
    <citation type="journal article" date="2023" name="Plant J.">
        <title>Genome sequences and population genomics provide insights into the demographic history, inbreeding, and mutation load of two 'living fossil' tree species of Dipteronia.</title>
        <authorList>
            <person name="Feng Y."/>
            <person name="Comes H.P."/>
            <person name="Chen J."/>
            <person name="Zhu S."/>
            <person name="Lu R."/>
            <person name="Zhang X."/>
            <person name="Li P."/>
            <person name="Qiu J."/>
            <person name="Olsen K.M."/>
            <person name="Qiu Y."/>
        </authorList>
    </citation>
    <scope>NUCLEOTIDE SEQUENCE</scope>
    <source>
        <strain evidence="3">KIB01</strain>
    </source>
</reference>
<protein>
    <recommendedName>
        <fullName evidence="2">GIY-YIG domain-containing protein</fullName>
    </recommendedName>
</protein>
<keyword evidence="4" id="KW-1185">Reference proteome</keyword>
<dbReference type="Proteomes" id="UP001280121">
    <property type="component" value="Unassembled WGS sequence"/>
</dbReference>
<dbReference type="SUPFAM" id="SSF82771">
    <property type="entry name" value="GIY-YIG endonuclease"/>
    <property type="match status" value="1"/>
</dbReference>
<feature type="region of interest" description="Disordered" evidence="1">
    <location>
        <begin position="1"/>
        <end position="46"/>
    </location>
</feature>
<dbReference type="EMBL" id="JANJYI010000009">
    <property type="protein sequence ID" value="KAK2636980.1"/>
    <property type="molecule type" value="Genomic_DNA"/>
</dbReference>
<dbReference type="AlphaFoldDB" id="A0AAD9TIZ1"/>
<accession>A0AAD9TIZ1</accession>
<feature type="domain" description="GIY-YIG" evidence="2">
    <location>
        <begin position="51"/>
        <end position="133"/>
    </location>
</feature>
<dbReference type="Gene3D" id="3.40.1440.10">
    <property type="entry name" value="GIY-YIG endonuclease"/>
    <property type="match status" value="1"/>
</dbReference>
<evidence type="ECO:0000313" key="3">
    <source>
        <dbReference type="EMBL" id="KAK2636980.1"/>
    </source>
</evidence>
<proteinExistence type="predicted"/>
<dbReference type="InterPro" id="IPR000305">
    <property type="entry name" value="GIY-YIG_endonuc"/>
</dbReference>
<dbReference type="Pfam" id="PF01541">
    <property type="entry name" value="GIY-YIG"/>
    <property type="match status" value="1"/>
</dbReference>
<name>A0AAD9TIZ1_9ROSI</name>
<sequence>MPIMLSKTFRSVKRTNPNSSKDSKPSSSSSNLSTKSQSQAQASPNLKPKSRSWCVYLILSTNTPIKTYVGVTTDFSRRLKQHNGELKGGAKASCIGRPWVSACIIRGFLDQSEACEFESKWKVFSRKLPRKRKIEEDIDKPRNDGSLLLLLHRQTALNKVQTSLDCNHLQIDWQLNLL</sequence>
<dbReference type="InterPro" id="IPR050381">
    <property type="entry name" value="SLX1_endonuclease"/>
</dbReference>
<evidence type="ECO:0000259" key="2">
    <source>
        <dbReference type="PROSITE" id="PS50164"/>
    </source>
</evidence>
<comment type="caution">
    <text evidence="3">The sequence shown here is derived from an EMBL/GenBank/DDBJ whole genome shotgun (WGS) entry which is preliminary data.</text>
</comment>
<evidence type="ECO:0000256" key="1">
    <source>
        <dbReference type="SAM" id="MobiDB-lite"/>
    </source>
</evidence>
<gene>
    <name evidence="3" type="ORF">Ddye_031772</name>
</gene>
<organism evidence="3 4">
    <name type="scientific">Dipteronia dyeriana</name>
    <dbReference type="NCBI Taxonomy" id="168575"/>
    <lineage>
        <taxon>Eukaryota</taxon>
        <taxon>Viridiplantae</taxon>
        <taxon>Streptophyta</taxon>
        <taxon>Embryophyta</taxon>
        <taxon>Tracheophyta</taxon>
        <taxon>Spermatophyta</taxon>
        <taxon>Magnoliopsida</taxon>
        <taxon>eudicotyledons</taxon>
        <taxon>Gunneridae</taxon>
        <taxon>Pentapetalae</taxon>
        <taxon>rosids</taxon>
        <taxon>malvids</taxon>
        <taxon>Sapindales</taxon>
        <taxon>Sapindaceae</taxon>
        <taxon>Hippocastanoideae</taxon>
        <taxon>Acereae</taxon>
        <taxon>Dipteronia</taxon>
    </lineage>
</organism>
<evidence type="ECO:0000313" key="4">
    <source>
        <dbReference type="Proteomes" id="UP001280121"/>
    </source>
</evidence>
<dbReference type="PANTHER" id="PTHR20208:SF13">
    <property type="entry name" value="STRUCTURE-SPECIFIC ENDONUCLEASE SUBUNIT SLX1"/>
    <property type="match status" value="1"/>
</dbReference>
<dbReference type="InterPro" id="IPR035901">
    <property type="entry name" value="GIY-YIG_endonuc_sf"/>
</dbReference>
<dbReference type="PROSITE" id="PS50164">
    <property type="entry name" value="GIY_YIG"/>
    <property type="match status" value="1"/>
</dbReference>
<feature type="compositionally biased region" description="Low complexity" evidence="1">
    <location>
        <begin position="25"/>
        <end position="38"/>
    </location>
</feature>